<evidence type="ECO:0000313" key="2">
    <source>
        <dbReference type="Proteomes" id="UP000828048"/>
    </source>
</evidence>
<protein>
    <submittedName>
        <fullName evidence="1">Uncharacterized protein</fullName>
    </submittedName>
</protein>
<comment type="caution">
    <text evidence="1">The sequence shown here is derived from an EMBL/GenBank/DDBJ whole genome shotgun (WGS) entry which is preliminary data.</text>
</comment>
<dbReference type="Proteomes" id="UP000828048">
    <property type="component" value="Chromosome 5"/>
</dbReference>
<dbReference type="EMBL" id="CM037155">
    <property type="protein sequence ID" value="KAH7847670.1"/>
    <property type="molecule type" value="Genomic_DNA"/>
</dbReference>
<proteinExistence type="predicted"/>
<organism evidence="1 2">
    <name type="scientific">Vaccinium darrowii</name>
    <dbReference type="NCBI Taxonomy" id="229202"/>
    <lineage>
        <taxon>Eukaryota</taxon>
        <taxon>Viridiplantae</taxon>
        <taxon>Streptophyta</taxon>
        <taxon>Embryophyta</taxon>
        <taxon>Tracheophyta</taxon>
        <taxon>Spermatophyta</taxon>
        <taxon>Magnoliopsida</taxon>
        <taxon>eudicotyledons</taxon>
        <taxon>Gunneridae</taxon>
        <taxon>Pentapetalae</taxon>
        <taxon>asterids</taxon>
        <taxon>Ericales</taxon>
        <taxon>Ericaceae</taxon>
        <taxon>Vaccinioideae</taxon>
        <taxon>Vaccinieae</taxon>
        <taxon>Vaccinium</taxon>
    </lineage>
</organism>
<reference evidence="1 2" key="1">
    <citation type="journal article" date="2021" name="Hortic Res">
        <title>High-quality reference genome and annotation aids understanding of berry development for evergreen blueberry (Vaccinium darrowii).</title>
        <authorList>
            <person name="Yu J."/>
            <person name="Hulse-Kemp A.M."/>
            <person name="Babiker E."/>
            <person name="Staton M."/>
        </authorList>
    </citation>
    <scope>NUCLEOTIDE SEQUENCE [LARGE SCALE GENOMIC DNA]</scope>
    <source>
        <strain evidence="2">cv. NJ 8807/NJ 8810</strain>
        <tissue evidence="1">Young leaf</tissue>
    </source>
</reference>
<sequence>MDIFLRTAIPFPCTHTFPKTSTTISKSIKAPAAVCCLGKNEGNGLSSGSFQTELEGHENSKSSEEMLQSVESVPEKKHNDIWQLFSEAQQNIMFLYKQRTAAMEELEKMKMENKFLFDRVEQLQMKKPSSGKDTVYIKSELLLRIDSMVLTGMIDTGEASDLRTSILGSKVSVADDFSDIHHKRDAELLAELRHVSDESKKKCFHVVHICTEMEPVISVGSLASYVTGISRALQRKGHLVEVVLPKYSSLILDEVQGLREINAEFYSYFNGQQHQNRIWTCVVHGIGITFVQPISHSSFFSRERVYGYTDDFERFSYFSRASLDYIVRTGKQPDVIHIHNWQTAVVGPLFWDVFSKQGLGGTRILLTCHCFDSQCLAQPDKLALCGLEPSRLLRPDRLQDNTKTHLVNILKGGIVYSNKVILLSSIHSKGLIICSLSHGLEPTLAIHKDKVLVAPCGFDNPFWNPSMDHFLPQRYSSDDMKGKAVCKVALQKRTGLSENASLVLVGCMFSEVSDVDVENLRALVWIASRKGAQFIFMGTSKISSISRIVESLQEELKDDNVRFINEYEEALSHLIFAGSDIILCQSFDDPVLQVPLKAIRYGAAPVATNLIDTQFRQIIDHDFESTNFSRYISKAFGSLSLSQAIDEIKKNPSQWNMKIMDAMSKDFSWDAECCDIHISAYTSISNL</sequence>
<gene>
    <name evidence="1" type="ORF">Vadar_028783</name>
</gene>
<evidence type="ECO:0000313" key="1">
    <source>
        <dbReference type="EMBL" id="KAH7847670.1"/>
    </source>
</evidence>
<keyword evidence="2" id="KW-1185">Reference proteome</keyword>
<accession>A0ACB7Y3S4</accession>
<name>A0ACB7Y3S4_9ERIC</name>